<dbReference type="InterPro" id="IPR051835">
    <property type="entry name" value="RAC1-GEF"/>
</dbReference>
<dbReference type="InterPro" id="IPR011993">
    <property type="entry name" value="PH-like_dom_sf"/>
</dbReference>
<evidence type="ECO:0000313" key="9">
    <source>
        <dbReference type="EMBL" id="CAH1099389.1"/>
    </source>
</evidence>
<dbReference type="InterPro" id="IPR014847">
    <property type="entry name" value="FA"/>
</dbReference>
<gene>
    <name evidence="9" type="ORF">PSYICH_LOCUS1352</name>
</gene>
<dbReference type="Pfam" id="PF09379">
    <property type="entry name" value="FERM_N"/>
    <property type="match status" value="1"/>
</dbReference>
<dbReference type="FunFam" id="2.30.29.30:FF:000046">
    <property type="entry name" value="FERM, RhoGEF and pleckstrin domain-containing protein 1"/>
    <property type="match status" value="1"/>
</dbReference>
<dbReference type="InterPro" id="IPR019747">
    <property type="entry name" value="FERM_CS"/>
</dbReference>
<dbReference type="Pfam" id="PF00169">
    <property type="entry name" value="PH"/>
    <property type="match status" value="2"/>
</dbReference>
<dbReference type="PROSITE" id="PS50003">
    <property type="entry name" value="PH_DOMAIN"/>
    <property type="match status" value="2"/>
</dbReference>
<dbReference type="Proteomes" id="UP001153636">
    <property type="component" value="Chromosome 1"/>
</dbReference>
<dbReference type="Gene3D" id="1.20.900.10">
    <property type="entry name" value="Dbl homology (DH) domain"/>
    <property type="match status" value="1"/>
</dbReference>
<feature type="domain" description="PH" evidence="6">
    <location>
        <begin position="937"/>
        <end position="1034"/>
    </location>
</feature>
<dbReference type="Pfam" id="PF00373">
    <property type="entry name" value="FERM_M"/>
    <property type="match status" value="1"/>
</dbReference>
<accession>A0A9P0CCC7</accession>
<dbReference type="PRINTS" id="PR00935">
    <property type="entry name" value="BAND41"/>
</dbReference>
<evidence type="ECO:0008006" key="11">
    <source>
        <dbReference type="Google" id="ProtNLM"/>
    </source>
</evidence>
<dbReference type="CDD" id="cd00160">
    <property type="entry name" value="RhoGEF"/>
    <property type="match status" value="1"/>
</dbReference>
<dbReference type="PANTHER" id="PTHR45858">
    <property type="entry name" value="FERM DOMAIN CONTAINING PROTEIN"/>
    <property type="match status" value="1"/>
</dbReference>
<dbReference type="PROSITE" id="PS50010">
    <property type="entry name" value="DH_2"/>
    <property type="match status" value="1"/>
</dbReference>
<dbReference type="GO" id="GO:0005085">
    <property type="term" value="F:guanyl-nucleotide exchange factor activity"/>
    <property type="evidence" value="ECO:0007669"/>
    <property type="project" value="UniProtKB-KW"/>
</dbReference>
<feature type="compositionally biased region" description="Low complexity" evidence="5">
    <location>
        <begin position="307"/>
        <end position="322"/>
    </location>
</feature>
<feature type="domain" description="PH" evidence="6">
    <location>
        <begin position="774"/>
        <end position="869"/>
    </location>
</feature>
<keyword evidence="2" id="KW-0344">Guanine-nucleotide releasing factor</keyword>
<dbReference type="InterPro" id="IPR019749">
    <property type="entry name" value="Band_41_domain"/>
</dbReference>
<keyword evidence="3" id="KW-0677">Repeat</keyword>
<dbReference type="GO" id="GO:0071944">
    <property type="term" value="C:cell periphery"/>
    <property type="evidence" value="ECO:0007669"/>
    <property type="project" value="UniProtKB-ARBA"/>
</dbReference>
<dbReference type="FunFam" id="1.20.80.10:FF:000005">
    <property type="entry name" value="FERM, RhoGEF and pleckstrin domain-containing protein 1"/>
    <property type="match status" value="1"/>
</dbReference>
<dbReference type="SMART" id="SM00325">
    <property type="entry name" value="RhoGEF"/>
    <property type="match status" value="1"/>
</dbReference>
<protein>
    <recommendedName>
        <fullName evidence="11">Moesin/ezrin/radixin homolog 1</fullName>
    </recommendedName>
</protein>
<dbReference type="GO" id="GO:0009887">
    <property type="term" value="P:animal organ morphogenesis"/>
    <property type="evidence" value="ECO:0007669"/>
    <property type="project" value="UniProtKB-ARBA"/>
</dbReference>
<dbReference type="SUPFAM" id="SSF48065">
    <property type="entry name" value="DBL homology domain (DH-domain)"/>
    <property type="match status" value="1"/>
</dbReference>
<dbReference type="InterPro" id="IPR018980">
    <property type="entry name" value="FERM_PH-like_C"/>
</dbReference>
<keyword evidence="4" id="KW-0965">Cell junction</keyword>
<dbReference type="Gene3D" id="3.10.20.90">
    <property type="entry name" value="Phosphatidylinositol 3-kinase Catalytic Subunit, Chain A, domain 1"/>
    <property type="match status" value="1"/>
</dbReference>
<evidence type="ECO:0000313" key="10">
    <source>
        <dbReference type="Proteomes" id="UP001153636"/>
    </source>
</evidence>
<dbReference type="SUPFAM" id="SSF50729">
    <property type="entry name" value="PH domain-like"/>
    <property type="match status" value="3"/>
</dbReference>
<dbReference type="EMBL" id="OV651813">
    <property type="protein sequence ID" value="CAH1099389.1"/>
    <property type="molecule type" value="Genomic_DNA"/>
</dbReference>
<feature type="region of interest" description="Disordered" evidence="5">
    <location>
        <begin position="355"/>
        <end position="438"/>
    </location>
</feature>
<evidence type="ECO:0000256" key="3">
    <source>
        <dbReference type="ARBA" id="ARBA00022737"/>
    </source>
</evidence>
<evidence type="ECO:0000259" key="8">
    <source>
        <dbReference type="PROSITE" id="PS50057"/>
    </source>
</evidence>
<evidence type="ECO:0000259" key="6">
    <source>
        <dbReference type="PROSITE" id="PS50003"/>
    </source>
</evidence>
<dbReference type="PANTHER" id="PTHR45858:SF5">
    <property type="entry name" value="MOESIN_EZRIN_RADIXIN HOMOLOG 1"/>
    <property type="match status" value="1"/>
</dbReference>
<evidence type="ECO:0000256" key="5">
    <source>
        <dbReference type="SAM" id="MobiDB-lite"/>
    </source>
</evidence>
<dbReference type="AlphaFoldDB" id="A0A9P0CCC7"/>
<sequence>MGRVLFEQVCKQLHLLEADYFGLEYWDTHGTRYWLDLQKPISRQLGLSLVDPLLHFCVKFYTPDPAQLEEEYTRYLFCLQVKRDLSHGGLQCNENTAALMASYIVQAECGDYVAEDYPDHTYLSSYKFVPQQDQEMERKIMENHKKHTGQSPAEADLNLLETARRCELYGVKMHPAKDHENVPLNLAVAHMGIIVFQNYTKINTFSWAKIRKISFKRKRFLIKLHPEGYGYYKDTVEFFFEGRDECKNFWKKCVENHGFFRLSAVKHISRHKTRVLSRGSSFRYSGKTQKQIIEFVRDNYVKRQTFQRSQSFRHSSAHSSATNMHSTTVGNSISAHPLLPLADSNLSVEVSKLSASLGSMEPHVRGRPGSPTMKSVSRHHAIATSWSSVPDTRPTTQPPIQTMSSPPSPPLQKTQPASSPEDSATTSPMKPTITSSPLAVRVAVHRADTDNTKKDLIDRTKVNNSNVLDNNNFYTSTPLRTTNGNLSEISLSTCSDNYYSTINTLNSEDSPSKVLAKEQLMNSINANTILNGNTTNTTTIIADIEGETKKKPRYILDKTYYIAKEILMTELTYKKDLDIINVWFRDEIGKEEPEECQILLSLITPLAQAHGLLVKDLEQRLQGWDSTGGPRAAAGRIADVLLAHLPPLLPIYEEYLDGHMLVLERLDTAFKQNNRFEQLYRDFETQKVCYLPLTTFVLKPLHRLLQYQALLQRLLKHYGPNHPDRADCLTASDTLKDLMVPVSETLEQSKNLATLCELQRDIVGFDNLVQSGRKFIRHGCLLKHSRKGYQQRMFFLFSDILLYTSRSQATLQFKVHGHMPLRGVLIEEPDGDLTFNGLIIYGGNRALTVAANSPEEKEKWKIDLQNAIQLARDKSDTKITYLSLKSCSSSDEHIDQAENNDVGTQTKPQAQRSNSTVHVCWHRSTSISMKDELLAVENQLSGYLLRKFKSSNGWQKLWVVFTSFCLFFYKGCLDEFPLASLPLLGYSVGPPQVDDQIGKDYVFKLQYKNHVYFFRAESEYTYTRWMEVIGSATQSRLKKKLTLVNENKIETSTEK</sequence>
<dbReference type="InterPro" id="IPR001849">
    <property type="entry name" value="PH_domain"/>
</dbReference>
<dbReference type="GO" id="GO:0070161">
    <property type="term" value="C:anchoring junction"/>
    <property type="evidence" value="ECO:0007669"/>
    <property type="project" value="UniProtKB-SubCell"/>
</dbReference>
<dbReference type="SMART" id="SM00233">
    <property type="entry name" value="PH"/>
    <property type="match status" value="2"/>
</dbReference>
<dbReference type="CDD" id="cd14473">
    <property type="entry name" value="FERM_B-lobe"/>
    <property type="match status" value="1"/>
</dbReference>
<dbReference type="SMART" id="SM00295">
    <property type="entry name" value="B41"/>
    <property type="match status" value="1"/>
</dbReference>
<dbReference type="InterPro" id="IPR000219">
    <property type="entry name" value="DH_dom"/>
</dbReference>
<dbReference type="InterPro" id="IPR014352">
    <property type="entry name" value="FERM/acyl-CoA-bd_prot_sf"/>
</dbReference>
<dbReference type="GO" id="GO:0030182">
    <property type="term" value="P:neuron differentiation"/>
    <property type="evidence" value="ECO:0007669"/>
    <property type="project" value="UniProtKB-ARBA"/>
</dbReference>
<dbReference type="SUPFAM" id="SSF54236">
    <property type="entry name" value="Ubiquitin-like"/>
    <property type="match status" value="1"/>
</dbReference>
<comment type="subcellular location">
    <subcellularLocation>
        <location evidence="1">Cell junction</location>
    </subcellularLocation>
</comment>
<feature type="domain" description="DH" evidence="7">
    <location>
        <begin position="558"/>
        <end position="745"/>
    </location>
</feature>
<keyword evidence="10" id="KW-1185">Reference proteome</keyword>
<dbReference type="FunFam" id="2.30.29.30:FF:000002">
    <property type="entry name" value="Band 4.1-like protein 5 isoform 1"/>
    <property type="match status" value="1"/>
</dbReference>
<dbReference type="OrthoDB" id="9990815at2759"/>
<proteinExistence type="predicted"/>
<dbReference type="CDD" id="cd13193">
    <property type="entry name" value="FERM_C_FARP1-like"/>
    <property type="match status" value="1"/>
</dbReference>
<reference evidence="9" key="1">
    <citation type="submission" date="2022-01" db="EMBL/GenBank/DDBJ databases">
        <authorList>
            <person name="King R."/>
        </authorList>
    </citation>
    <scope>NUCLEOTIDE SEQUENCE</scope>
</reference>
<dbReference type="Pfam" id="PF09380">
    <property type="entry name" value="FERM_C"/>
    <property type="match status" value="1"/>
</dbReference>
<dbReference type="InterPro" id="IPR041788">
    <property type="entry name" value="FARP1/FARP2/FRMD7_FERM_C"/>
</dbReference>
<dbReference type="InterPro" id="IPR035963">
    <property type="entry name" value="FERM_2"/>
</dbReference>
<dbReference type="InterPro" id="IPR019748">
    <property type="entry name" value="FERM_central"/>
</dbReference>
<dbReference type="InterPro" id="IPR029071">
    <property type="entry name" value="Ubiquitin-like_domsf"/>
</dbReference>
<dbReference type="PROSITE" id="PS00660">
    <property type="entry name" value="FERM_1"/>
    <property type="match status" value="1"/>
</dbReference>
<feature type="domain" description="FERM" evidence="8">
    <location>
        <begin position="1"/>
        <end position="264"/>
    </location>
</feature>
<dbReference type="InterPro" id="IPR018979">
    <property type="entry name" value="FERM_N"/>
</dbReference>
<dbReference type="SMART" id="SM01195">
    <property type="entry name" value="FA"/>
    <property type="match status" value="1"/>
</dbReference>
<name>A0A9P0CCC7_9CUCU</name>
<evidence type="ECO:0000259" key="7">
    <source>
        <dbReference type="PROSITE" id="PS50010"/>
    </source>
</evidence>
<dbReference type="Gene3D" id="2.30.29.30">
    <property type="entry name" value="Pleckstrin-homology domain (PH domain)/Phosphotyrosine-binding domain (PTB)"/>
    <property type="match status" value="3"/>
</dbReference>
<dbReference type="Pfam" id="PF08736">
    <property type="entry name" value="FA"/>
    <property type="match status" value="1"/>
</dbReference>
<dbReference type="InterPro" id="IPR000299">
    <property type="entry name" value="FERM_domain"/>
</dbReference>
<feature type="region of interest" description="Disordered" evidence="5">
    <location>
        <begin position="307"/>
        <end position="328"/>
    </location>
</feature>
<dbReference type="Gene3D" id="1.20.80.10">
    <property type="match status" value="1"/>
</dbReference>
<dbReference type="PROSITE" id="PS50057">
    <property type="entry name" value="FERM_3"/>
    <property type="match status" value="1"/>
</dbReference>
<dbReference type="InterPro" id="IPR035899">
    <property type="entry name" value="DBL_dom_sf"/>
</dbReference>
<dbReference type="SMART" id="SM01196">
    <property type="entry name" value="FERM_C"/>
    <property type="match status" value="1"/>
</dbReference>
<dbReference type="Pfam" id="PF00621">
    <property type="entry name" value="RhoGEF"/>
    <property type="match status" value="1"/>
</dbReference>
<dbReference type="SUPFAM" id="SSF47031">
    <property type="entry name" value="Second domain of FERM"/>
    <property type="match status" value="1"/>
</dbReference>
<dbReference type="CDD" id="cd13235">
    <property type="entry name" value="PH2_FARP1-like"/>
    <property type="match status" value="1"/>
</dbReference>
<evidence type="ECO:0000256" key="1">
    <source>
        <dbReference type="ARBA" id="ARBA00004282"/>
    </source>
</evidence>
<evidence type="ECO:0000256" key="4">
    <source>
        <dbReference type="ARBA" id="ARBA00022949"/>
    </source>
</evidence>
<dbReference type="CDD" id="cd01220">
    <property type="entry name" value="PH1_FARP1-like"/>
    <property type="match status" value="1"/>
</dbReference>
<feature type="compositionally biased region" description="Polar residues" evidence="5">
    <location>
        <begin position="384"/>
        <end position="437"/>
    </location>
</feature>
<evidence type="ECO:0000256" key="2">
    <source>
        <dbReference type="ARBA" id="ARBA00022658"/>
    </source>
</evidence>
<organism evidence="9 10">
    <name type="scientific">Psylliodes chrysocephalus</name>
    <dbReference type="NCBI Taxonomy" id="3402493"/>
    <lineage>
        <taxon>Eukaryota</taxon>
        <taxon>Metazoa</taxon>
        <taxon>Ecdysozoa</taxon>
        <taxon>Arthropoda</taxon>
        <taxon>Hexapoda</taxon>
        <taxon>Insecta</taxon>
        <taxon>Pterygota</taxon>
        <taxon>Neoptera</taxon>
        <taxon>Endopterygota</taxon>
        <taxon>Coleoptera</taxon>
        <taxon>Polyphaga</taxon>
        <taxon>Cucujiformia</taxon>
        <taxon>Chrysomeloidea</taxon>
        <taxon>Chrysomelidae</taxon>
        <taxon>Galerucinae</taxon>
        <taxon>Alticini</taxon>
        <taxon>Psylliodes</taxon>
    </lineage>
</organism>